<organism evidence="4 5">
    <name type="scientific">Fistulina hepatica ATCC 64428</name>
    <dbReference type="NCBI Taxonomy" id="1128425"/>
    <lineage>
        <taxon>Eukaryota</taxon>
        <taxon>Fungi</taxon>
        <taxon>Dikarya</taxon>
        <taxon>Basidiomycota</taxon>
        <taxon>Agaricomycotina</taxon>
        <taxon>Agaricomycetes</taxon>
        <taxon>Agaricomycetidae</taxon>
        <taxon>Agaricales</taxon>
        <taxon>Fistulinaceae</taxon>
        <taxon>Fistulina</taxon>
    </lineage>
</organism>
<evidence type="ECO:0000256" key="1">
    <source>
        <dbReference type="ARBA" id="ARBA00022723"/>
    </source>
</evidence>
<protein>
    <recommendedName>
        <fullName evidence="3">Cupin type-2 domain-containing protein</fullName>
    </recommendedName>
</protein>
<dbReference type="SUPFAM" id="SSF51182">
    <property type="entry name" value="RmlC-like cupins"/>
    <property type="match status" value="1"/>
</dbReference>
<sequence length="177" mass="19685">MEPQTPLLRAEAIQASLRLRPHPVNESNERWTTSLGDAVGLNGLGIHYCRLPSHTQSTTVHHHSQDEEWLYILSGTGKLILYDGERVEEKAVSAGDFMGFKAGPEGARTAHALQSVDSEVRYLCGGTRRSMDMTIYPLEGKVLIVDRNKMPDERLYADRSALSTTTPAQEKEGHERA</sequence>
<dbReference type="InterPro" id="IPR014710">
    <property type="entry name" value="RmlC-like_jellyroll"/>
</dbReference>
<dbReference type="Proteomes" id="UP000054144">
    <property type="component" value="Unassembled WGS sequence"/>
</dbReference>
<dbReference type="Pfam" id="PF07883">
    <property type="entry name" value="Cupin_2"/>
    <property type="match status" value="1"/>
</dbReference>
<dbReference type="OrthoDB" id="10263073at2759"/>
<dbReference type="GO" id="GO:0046872">
    <property type="term" value="F:metal ion binding"/>
    <property type="evidence" value="ECO:0007669"/>
    <property type="project" value="UniProtKB-KW"/>
</dbReference>
<dbReference type="InterPro" id="IPR013096">
    <property type="entry name" value="Cupin_2"/>
</dbReference>
<gene>
    <name evidence="4" type="ORF">FISHEDRAFT_69851</name>
</gene>
<keyword evidence="1" id="KW-0479">Metal-binding</keyword>
<dbReference type="Gene3D" id="2.60.120.10">
    <property type="entry name" value="Jelly Rolls"/>
    <property type="match status" value="1"/>
</dbReference>
<dbReference type="InterPro" id="IPR011051">
    <property type="entry name" value="RmlC_Cupin_sf"/>
</dbReference>
<reference evidence="4 5" key="1">
    <citation type="journal article" date="2015" name="Fungal Genet. Biol.">
        <title>Evolution of novel wood decay mechanisms in Agaricales revealed by the genome sequences of Fistulina hepatica and Cylindrobasidium torrendii.</title>
        <authorList>
            <person name="Floudas D."/>
            <person name="Held B.W."/>
            <person name="Riley R."/>
            <person name="Nagy L.G."/>
            <person name="Koehler G."/>
            <person name="Ransdell A.S."/>
            <person name="Younus H."/>
            <person name="Chow J."/>
            <person name="Chiniquy J."/>
            <person name="Lipzen A."/>
            <person name="Tritt A."/>
            <person name="Sun H."/>
            <person name="Haridas S."/>
            <person name="LaButti K."/>
            <person name="Ohm R.A."/>
            <person name="Kues U."/>
            <person name="Blanchette R.A."/>
            <person name="Grigoriev I.V."/>
            <person name="Minto R.E."/>
            <person name="Hibbett D.S."/>
        </authorList>
    </citation>
    <scope>NUCLEOTIDE SEQUENCE [LARGE SCALE GENOMIC DNA]</scope>
    <source>
        <strain evidence="4 5">ATCC 64428</strain>
    </source>
</reference>
<dbReference type="CDD" id="cd02224">
    <property type="entry name" value="cupin_SPO2919-like"/>
    <property type="match status" value="1"/>
</dbReference>
<dbReference type="PANTHER" id="PTHR35848">
    <property type="entry name" value="OXALATE-BINDING PROTEIN"/>
    <property type="match status" value="1"/>
</dbReference>
<dbReference type="InterPro" id="IPR051610">
    <property type="entry name" value="GPI/OXD"/>
</dbReference>
<name>A0A0D7ALI6_9AGAR</name>
<proteinExistence type="predicted"/>
<dbReference type="EMBL" id="KN881643">
    <property type="protein sequence ID" value="KIY52432.1"/>
    <property type="molecule type" value="Genomic_DNA"/>
</dbReference>
<evidence type="ECO:0000313" key="4">
    <source>
        <dbReference type="EMBL" id="KIY52432.1"/>
    </source>
</evidence>
<feature type="region of interest" description="Disordered" evidence="2">
    <location>
        <begin position="156"/>
        <end position="177"/>
    </location>
</feature>
<evidence type="ECO:0000259" key="3">
    <source>
        <dbReference type="Pfam" id="PF07883"/>
    </source>
</evidence>
<keyword evidence="5" id="KW-1185">Reference proteome</keyword>
<evidence type="ECO:0000256" key="2">
    <source>
        <dbReference type="SAM" id="MobiDB-lite"/>
    </source>
</evidence>
<feature type="domain" description="Cupin type-2" evidence="3">
    <location>
        <begin position="49"/>
        <end position="117"/>
    </location>
</feature>
<evidence type="ECO:0000313" key="5">
    <source>
        <dbReference type="Proteomes" id="UP000054144"/>
    </source>
</evidence>
<accession>A0A0D7ALI6</accession>
<dbReference type="AlphaFoldDB" id="A0A0D7ALI6"/>